<dbReference type="RefSeq" id="WP_070177614.1">
    <property type="nucleotide sequence ID" value="NZ_BMJR01000002.1"/>
</dbReference>
<keyword evidence="3" id="KW-1185">Reference proteome</keyword>
<dbReference type="OrthoDB" id="5296580at2"/>
<dbReference type="Gene3D" id="2.30.30.830">
    <property type="match status" value="1"/>
</dbReference>
<feature type="chain" id="PRO_5009214027" evidence="1">
    <location>
        <begin position="24"/>
        <end position="174"/>
    </location>
</feature>
<dbReference type="InterPro" id="IPR007446">
    <property type="entry name" value="PilP"/>
</dbReference>
<comment type="caution">
    <text evidence="2">The sequence shown here is derived from an EMBL/GenBank/DDBJ whole genome shotgun (WGS) entry which is preliminary data.</text>
</comment>
<dbReference type="Pfam" id="PF04351">
    <property type="entry name" value="PilP"/>
    <property type="match status" value="1"/>
</dbReference>
<proteinExistence type="predicted"/>
<dbReference type="EMBL" id="MJIC01000015">
    <property type="protein sequence ID" value="OFI33238.1"/>
    <property type="molecule type" value="Genomic_DNA"/>
</dbReference>
<dbReference type="AlphaFoldDB" id="A0A1E8FC98"/>
<gene>
    <name evidence="2" type="ORF">BFC17_02960</name>
</gene>
<name>A0A1E8FC98_9ALTE</name>
<evidence type="ECO:0000313" key="3">
    <source>
        <dbReference type="Proteomes" id="UP000176037"/>
    </source>
</evidence>
<protein>
    <submittedName>
        <fullName evidence="2">Pilus assembly protein PilP</fullName>
    </submittedName>
</protein>
<evidence type="ECO:0000313" key="2">
    <source>
        <dbReference type="EMBL" id="OFI33238.1"/>
    </source>
</evidence>
<keyword evidence="1" id="KW-0732">Signal</keyword>
<sequence length="174" mass="19251">MRSLTRLLSIAVVALTASGCAPQIDDLVAYTNEVRLNTRPSIEPYPEFEQQPAFIYSAQDFRSPFTRPKATQAPVVLQARVNCLQPDTSRAREPLESYGIDALSFTGSFRSNGDTWVLFKTNDGGLYQAKRGSRLGLFFGRIIAIGNDKVVIEELVPDGAGCWQKKETTLTMKS</sequence>
<dbReference type="STRING" id="1856405.BFC17_02960"/>
<reference evidence="2 3" key="1">
    <citation type="submission" date="2016-09" db="EMBL/GenBank/DDBJ databases">
        <title>Alteromonas lipolytica, a new species isolated from sea water.</title>
        <authorList>
            <person name="Wu Y.-H."/>
            <person name="Cheng H."/>
            <person name="Xu X.-W."/>
        </authorList>
    </citation>
    <scope>NUCLEOTIDE SEQUENCE [LARGE SCALE GENOMIC DNA]</scope>
    <source>
        <strain evidence="2 3">JW12</strain>
    </source>
</reference>
<dbReference type="PIRSF" id="PIRSF016481">
    <property type="entry name" value="Pilus_assembly_PilP"/>
    <property type="match status" value="1"/>
</dbReference>
<accession>A0A1E8FC98</accession>
<dbReference type="PROSITE" id="PS51257">
    <property type="entry name" value="PROKAR_LIPOPROTEIN"/>
    <property type="match status" value="1"/>
</dbReference>
<dbReference type="Proteomes" id="UP000176037">
    <property type="component" value="Unassembled WGS sequence"/>
</dbReference>
<organism evidence="2 3">
    <name type="scientific">Alteromonas lipolytica</name>
    <dbReference type="NCBI Taxonomy" id="1856405"/>
    <lineage>
        <taxon>Bacteria</taxon>
        <taxon>Pseudomonadati</taxon>
        <taxon>Pseudomonadota</taxon>
        <taxon>Gammaproteobacteria</taxon>
        <taxon>Alteromonadales</taxon>
        <taxon>Alteromonadaceae</taxon>
        <taxon>Alteromonas/Salinimonas group</taxon>
        <taxon>Alteromonas</taxon>
    </lineage>
</organism>
<evidence type="ECO:0000256" key="1">
    <source>
        <dbReference type="SAM" id="SignalP"/>
    </source>
</evidence>
<feature type="signal peptide" evidence="1">
    <location>
        <begin position="1"/>
        <end position="23"/>
    </location>
</feature>